<evidence type="ECO:0000256" key="9">
    <source>
        <dbReference type="RuleBase" id="RU363032"/>
    </source>
</evidence>
<keyword evidence="7 9" id="KW-1133">Transmembrane helix</keyword>
<dbReference type="InterPro" id="IPR035906">
    <property type="entry name" value="MetI-like_sf"/>
</dbReference>
<feature type="transmembrane region" description="Helical" evidence="9">
    <location>
        <begin position="64"/>
        <end position="86"/>
    </location>
</feature>
<dbReference type="PANTHER" id="PTHR30614">
    <property type="entry name" value="MEMBRANE COMPONENT OF AMINO ACID ABC TRANSPORTER"/>
    <property type="match status" value="1"/>
</dbReference>
<evidence type="ECO:0000256" key="1">
    <source>
        <dbReference type="ARBA" id="ARBA00004429"/>
    </source>
</evidence>
<feature type="transmembrane region" description="Helical" evidence="9">
    <location>
        <begin position="20"/>
        <end position="43"/>
    </location>
</feature>
<organism evidence="11 12">
    <name type="scientific">Rhizobium loti</name>
    <name type="common">Mesorhizobium loti</name>
    <dbReference type="NCBI Taxonomy" id="381"/>
    <lineage>
        <taxon>Bacteria</taxon>
        <taxon>Pseudomonadati</taxon>
        <taxon>Pseudomonadota</taxon>
        <taxon>Alphaproteobacteria</taxon>
        <taxon>Hyphomicrobiales</taxon>
        <taxon>Phyllobacteriaceae</taxon>
        <taxon>Mesorhizobium</taxon>
    </lineage>
</organism>
<proteinExistence type="inferred from homology"/>
<evidence type="ECO:0000256" key="8">
    <source>
        <dbReference type="ARBA" id="ARBA00023136"/>
    </source>
</evidence>
<comment type="caution">
    <text evidence="11">The sequence shown here is derived from an EMBL/GenBank/DDBJ whole genome shotgun (WGS) entry which is preliminary data.</text>
</comment>
<dbReference type="InterPro" id="IPR043429">
    <property type="entry name" value="ArtM/GltK/GlnP/TcyL/YhdX-like"/>
</dbReference>
<keyword evidence="6" id="KW-0029">Amino-acid transport</keyword>
<dbReference type="SUPFAM" id="SSF161098">
    <property type="entry name" value="MetI-like"/>
    <property type="match status" value="1"/>
</dbReference>
<evidence type="ECO:0000259" key="10">
    <source>
        <dbReference type="PROSITE" id="PS50928"/>
    </source>
</evidence>
<dbReference type="EMBL" id="LPWA01000175">
    <property type="protein sequence ID" value="KUM23228.1"/>
    <property type="molecule type" value="Genomic_DNA"/>
</dbReference>
<evidence type="ECO:0000313" key="12">
    <source>
        <dbReference type="Proteomes" id="UP000053176"/>
    </source>
</evidence>
<dbReference type="GO" id="GO:0022857">
    <property type="term" value="F:transmembrane transporter activity"/>
    <property type="evidence" value="ECO:0007669"/>
    <property type="project" value="InterPro"/>
</dbReference>
<evidence type="ECO:0000256" key="5">
    <source>
        <dbReference type="ARBA" id="ARBA00022692"/>
    </source>
</evidence>
<dbReference type="NCBIfam" id="TIGR01726">
    <property type="entry name" value="HEQRo_perm_3TM"/>
    <property type="match status" value="1"/>
</dbReference>
<comment type="subcellular location">
    <subcellularLocation>
        <location evidence="1">Cell inner membrane</location>
        <topology evidence="1">Multi-pass membrane protein</topology>
    </subcellularLocation>
    <subcellularLocation>
        <location evidence="9">Cell membrane</location>
        <topology evidence="9">Multi-pass membrane protein</topology>
    </subcellularLocation>
</comment>
<dbReference type="InterPro" id="IPR010065">
    <property type="entry name" value="AA_ABC_transptr_permease_3TM"/>
</dbReference>
<evidence type="ECO:0000256" key="2">
    <source>
        <dbReference type="ARBA" id="ARBA00010072"/>
    </source>
</evidence>
<gene>
    <name evidence="11" type="ORF">AU467_09745</name>
</gene>
<evidence type="ECO:0000256" key="3">
    <source>
        <dbReference type="ARBA" id="ARBA00022448"/>
    </source>
</evidence>
<comment type="similarity">
    <text evidence="2">Belongs to the binding-protein-dependent transport system permease family. HisMQ subfamily.</text>
</comment>
<keyword evidence="5 9" id="KW-0812">Transmembrane</keyword>
<evidence type="ECO:0000256" key="7">
    <source>
        <dbReference type="ARBA" id="ARBA00022989"/>
    </source>
</evidence>
<dbReference type="CDD" id="cd06261">
    <property type="entry name" value="TM_PBP2"/>
    <property type="match status" value="1"/>
</dbReference>
<keyword evidence="8 9" id="KW-0472">Membrane</keyword>
<keyword evidence="4" id="KW-1003">Cell membrane</keyword>
<dbReference type="InterPro" id="IPR000515">
    <property type="entry name" value="MetI-like"/>
</dbReference>
<feature type="transmembrane region" description="Helical" evidence="9">
    <location>
        <begin position="183"/>
        <end position="200"/>
    </location>
</feature>
<dbReference type="PANTHER" id="PTHR30614:SF0">
    <property type="entry name" value="L-CYSTINE TRANSPORT SYSTEM PERMEASE PROTEIN TCYL"/>
    <property type="match status" value="1"/>
</dbReference>
<feature type="domain" description="ABC transmembrane type-1" evidence="10">
    <location>
        <begin position="16"/>
        <end position="204"/>
    </location>
</feature>
<sequence length="216" mass="23776">MLSQIAYALPFLAEGFALTLWVSLLVVVLSLIAGVILGVGLVYGPAPLRWAVRIFSDTIRGIPILVLIFFVYYGLPAVGVHLQSFWAAVLALTLFKTAQVVEYLRGAVASIPKGQSEAAMAIGLTFRQRLAYVIFPQAFRRFLPPWINGVTDAVKGSALVSLLGITDLMQAINQVIGRTYEAMPLYILGALIYFAVNYALSYASRRLEQRFAFIRD</sequence>
<evidence type="ECO:0000256" key="6">
    <source>
        <dbReference type="ARBA" id="ARBA00022970"/>
    </source>
</evidence>
<dbReference type="Proteomes" id="UP000053176">
    <property type="component" value="Unassembled WGS sequence"/>
</dbReference>
<keyword evidence="3 9" id="KW-0813">Transport</keyword>
<dbReference type="GO" id="GO:0043190">
    <property type="term" value="C:ATP-binding cassette (ABC) transporter complex"/>
    <property type="evidence" value="ECO:0007669"/>
    <property type="project" value="InterPro"/>
</dbReference>
<reference evidence="11 12" key="1">
    <citation type="submission" date="2015-12" db="EMBL/GenBank/DDBJ databases">
        <title>Draft genome sequence of Mesorhizobium sp. UFLA 01-765, a multitolerant efficient symbiont and plant-growth promoting strain isolated from Zn-mining soil using Leucaena leucocephala as a trap plant.</title>
        <authorList>
            <person name="Rangel W.M."/>
            <person name="Thijs S."/>
            <person name="Longatti S.M."/>
            <person name="Moreira F.M."/>
            <person name="Weyens N."/>
            <person name="Vangronsveld J."/>
            <person name="Van Hamme J.D."/>
            <person name="Bottos E.M."/>
            <person name="Rineau F."/>
        </authorList>
    </citation>
    <scope>NUCLEOTIDE SEQUENCE [LARGE SCALE GENOMIC DNA]</scope>
    <source>
        <strain evidence="11 12">UFLA 01-765</strain>
    </source>
</reference>
<dbReference type="PROSITE" id="PS50928">
    <property type="entry name" value="ABC_TM1"/>
    <property type="match status" value="1"/>
</dbReference>
<dbReference type="OrthoDB" id="9814550at2"/>
<accession>A0A124GFD2</accession>
<evidence type="ECO:0000256" key="4">
    <source>
        <dbReference type="ARBA" id="ARBA00022475"/>
    </source>
</evidence>
<evidence type="ECO:0000313" key="11">
    <source>
        <dbReference type="EMBL" id="KUM23228.1"/>
    </source>
</evidence>
<protein>
    <submittedName>
        <fullName evidence="11">Glutamine ABC transporter permease</fullName>
    </submittedName>
</protein>
<dbReference type="Pfam" id="PF00528">
    <property type="entry name" value="BPD_transp_1"/>
    <property type="match status" value="1"/>
</dbReference>
<dbReference type="Gene3D" id="1.10.3720.10">
    <property type="entry name" value="MetI-like"/>
    <property type="match status" value="1"/>
</dbReference>
<dbReference type="GO" id="GO:0006865">
    <property type="term" value="P:amino acid transport"/>
    <property type="evidence" value="ECO:0007669"/>
    <property type="project" value="UniProtKB-KW"/>
</dbReference>
<dbReference type="AlphaFoldDB" id="A0A124GFD2"/>
<name>A0A124GFD2_RHILI</name>